<dbReference type="Pfam" id="PF00440">
    <property type="entry name" value="TetR_N"/>
    <property type="match status" value="1"/>
</dbReference>
<comment type="caution">
    <text evidence="4">The sequence shown here is derived from an EMBL/GenBank/DDBJ whole genome shotgun (WGS) entry which is preliminary data.</text>
</comment>
<dbReference type="Proteomes" id="UP000652354">
    <property type="component" value="Unassembled WGS sequence"/>
</dbReference>
<evidence type="ECO:0000259" key="3">
    <source>
        <dbReference type="PROSITE" id="PS50977"/>
    </source>
</evidence>
<name>A0A919Q4L0_9MICO</name>
<dbReference type="InterPro" id="IPR001647">
    <property type="entry name" value="HTH_TetR"/>
</dbReference>
<evidence type="ECO:0000313" key="5">
    <source>
        <dbReference type="Proteomes" id="UP000652354"/>
    </source>
</evidence>
<feature type="DNA-binding region" description="H-T-H motif" evidence="2">
    <location>
        <begin position="31"/>
        <end position="50"/>
    </location>
</feature>
<dbReference type="PANTHER" id="PTHR30055:SF146">
    <property type="entry name" value="HTH-TYPE TRANSCRIPTIONAL DUAL REGULATOR CECR"/>
    <property type="match status" value="1"/>
</dbReference>
<dbReference type="PRINTS" id="PR00455">
    <property type="entry name" value="HTHTETR"/>
</dbReference>
<dbReference type="InterPro" id="IPR009057">
    <property type="entry name" value="Homeodomain-like_sf"/>
</dbReference>
<dbReference type="Gene3D" id="1.10.357.10">
    <property type="entry name" value="Tetracycline Repressor, domain 2"/>
    <property type="match status" value="1"/>
</dbReference>
<reference evidence="4" key="1">
    <citation type="submission" date="2021-01" db="EMBL/GenBank/DDBJ databases">
        <title>Whole genome shotgun sequence of Demequina activiva NBRC 110675.</title>
        <authorList>
            <person name="Komaki H."/>
            <person name="Tamura T."/>
        </authorList>
    </citation>
    <scope>NUCLEOTIDE SEQUENCE</scope>
    <source>
        <strain evidence="4">NBRC 110675</strain>
    </source>
</reference>
<dbReference type="PROSITE" id="PS50977">
    <property type="entry name" value="HTH_TETR_2"/>
    <property type="match status" value="1"/>
</dbReference>
<dbReference type="InterPro" id="IPR039536">
    <property type="entry name" value="TetR_C_Proteobacteria"/>
</dbReference>
<dbReference type="SUPFAM" id="SSF46689">
    <property type="entry name" value="Homeodomain-like"/>
    <property type="match status" value="1"/>
</dbReference>
<dbReference type="AlphaFoldDB" id="A0A919Q4L0"/>
<evidence type="ECO:0000313" key="4">
    <source>
        <dbReference type="EMBL" id="GIG54183.1"/>
    </source>
</evidence>
<dbReference type="Gene3D" id="1.10.10.60">
    <property type="entry name" value="Homeodomain-like"/>
    <property type="match status" value="1"/>
</dbReference>
<protein>
    <submittedName>
        <fullName evidence="4">TetR family transcriptional regulator</fullName>
    </submittedName>
</protein>
<keyword evidence="1 2" id="KW-0238">DNA-binding</keyword>
<dbReference type="Pfam" id="PF14246">
    <property type="entry name" value="TetR_C_7"/>
    <property type="match status" value="1"/>
</dbReference>
<dbReference type="EMBL" id="BONR01000001">
    <property type="protein sequence ID" value="GIG54183.1"/>
    <property type="molecule type" value="Genomic_DNA"/>
</dbReference>
<feature type="domain" description="HTH tetR-type" evidence="3">
    <location>
        <begin position="9"/>
        <end position="68"/>
    </location>
</feature>
<organism evidence="4 5">
    <name type="scientific">Demequina activiva</name>
    <dbReference type="NCBI Taxonomy" id="1582364"/>
    <lineage>
        <taxon>Bacteria</taxon>
        <taxon>Bacillati</taxon>
        <taxon>Actinomycetota</taxon>
        <taxon>Actinomycetes</taxon>
        <taxon>Micrococcales</taxon>
        <taxon>Demequinaceae</taxon>
        <taxon>Demequina</taxon>
    </lineage>
</organism>
<sequence length="194" mass="20421">MKGSPSRGMARKDSIAQVALELYLERGFGVSIDEVAAEAGASKQTIYKFFGGRDGLARAAMELELERVVGPMREAAAAAGVASARLAAFAEAYQDVLFSSRCLAMYRFVIGTAGETPEFGAAFNDTVVEYVLGLVTPLIAEATGARPAQARDLADQFIGTLQGSELNRALAGVAVDDQRLARLRGRAIATLASS</sequence>
<evidence type="ECO:0000256" key="1">
    <source>
        <dbReference type="ARBA" id="ARBA00023125"/>
    </source>
</evidence>
<evidence type="ECO:0000256" key="2">
    <source>
        <dbReference type="PROSITE-ProRule" id="PRU00335"/>
    </source>
</evidence>
<proteinExistence type="predicted"/>
<dbReference type="InterPro" id="IPR050109">
    <property type="entry name" value="HTH-type_TetR-like_transc_reg"/>
</dbReference>
<dbReference type="PANTHER" id="PTHR30055">
    <property type="entry name" value="HTH-TYPE TRANSCRIPTIONAL REGULATOR RUTR"/>
    <property type="match status" value="1"/>
</dbReference>
<gene>
    <name evidence="4" type="ORF">Dac01nite_09350</name>
</gene>
<dbReference type="GO" id="GO:0000976">
    <property type="term" value="F:transcription cis-regulatory region binding"/>
    <property type="evidence" value="ECO:0007669"/>
    <property type="project" value="TreeGrafter"/>
</dbReference>
<keyword evidence="5" id="KW-1185">Reference proteome</keyword>
<accession>A0A919Q4L0</accession>
<dbReference type="GO" id="GO:0003700">
    <property type="term" value="F:DNA-binding transcription factor activity"/>
    <property type="evidence" value="ECO:0007669"/>
    <property type="project" value="TreeGrafter"/>
</dbReference>